<dbReference type="PANTHER" id="PTHR12231:SF265">
    <property type="entry name" value="DPR-INTERACTING PROTEIN LAMBDA"/>
    <property type="match status" value="1"/>
</dbReference>
<dbReference type="EnsemblMetazoa" id="XM_001599911">
    <property type="protein sequence ID" value="XP_001599961"/>
    <property type="gene ID" value="LOC100115153"/>
</dbReference>
<organism evidence="12 13">
    <name type="scientific">Nasonia vitripennis</name>
    <name type="common">Parasitic wasp</name>
    <dbReference type="NCBI Taxonomy" id="7425"/>
    <lineage>
        <taxon>Eukaryota</taxon>
        <taxon>Metazoa</taxon>
        <taxon>Ecdysozoa</taxon>
        <taxon>Arthropoda</taxon>
        <taxon>Hexapoda</taxon>
        <taxon>Insecta</taxon>
        <taxon>Pterygota</taxon>
        <taxon>Neoptera</taxon>
        <taxon>Endopterygota</taxon>
        <taxon>Hymenoptera</taxon>
        <taxon>Apocrita</taxon>
        <taxon>Proctotrupomorpha</taxon>
        <taxon>Chalcidoidea</taxon>
        <taxon>Pteromalidae</taxon>
        <taxon>Pteromalinae</taxon>
        <taxon>Nasonia</taxon>
    </lineage>
</organism>
<dbReference type="Gene3D" id="2.60.40.10">
    <property type="entry name" value="Immunoglobulins"/>
    <property type="match status" value="3"/>
</dbReference>
<dbReference type="InterPro" id="IPR013783">
    <property type="entry name" value="Ig-like_fold"/>
</dbReference>
<evidence type="ECO:0000256" key="10">
    <source>
        <dbReference type="SAM" id="SignalP"/>
    </source>
</evidence>
<feature type="signal peptide" evidence="10">
    <location>
        <begin position="1"/>
        <end position="22"/>
    </location>
</feature>
<dbReference type="SMART" id="SM00409">
    <property type="entry name" value="IG"/>
    <property type="match status" value="3"/>
</dbReference>
<dbReference type="Pfam" id="PF07679">
    <property type="entry name" value="I-set"/>
    <property type="match status" value="2"/>
</dbReference>
<dbReference type="SMR" id="A0A7M7G256"/>
<feature type="region of interest" description="Disordered" evidence="9">
    <location>
        <begin position="329"/>
        <end position="420"/>
    </location>
</feature>
<sequence>MAARKLDALLAATPLLLQLCLCQITPEIMPEFLAPLENHTVIQGRDVSFTCVVNHLQTYRVAWIKSDSRAILAIHTHLVAHNPRLSVTHNGHNTWKLHVSNVQKNDSGTYMCQVNTEPMLSQMGYMTVVIPPDILDETSEGLVAHEGGNIKLRCVATGSPEPNVTWKREDGRPIVLRENGQKKLLSKYEGETLELTGVLRQEMGTYLCIASNGIPPTVSKRYSVHVQFQPSIKVTNHVVGVPVNKDVVLQCTVEASPQAMNTWFTDKGDKLLPSEKYLMTERQTNDYSWEMNLTIRSLKKDDFLGYICTSENALGKAEGAVRLQELRDLFPTTTPAQSRPNDLRPGRKKQSKPGRNRKYEQRGNHHDDFPGSTDDLEQSGHEEAGNGLGITTQTLGGGQQSTRGQQRTERPNALPSASPPWINVSAGVARSRDAVGPTLVLALSLCAAALLARRAPH</sequence>
<evidence type="ECO:0000256" key="2">
    <source>
        <dbReference type="ARBA" id="ARBA00022475"/>
    </source>
</evidence>
<feature type="domain" description="Ig-like" evidence="11">
    <location>
        <begin position="26"/>
        <end position="115"/>
    </location>
</feature>
<dbReference type="KEGG" id="nvi:100115153"/>
<evidence type="ECO:0000313" key="13">
    <source>
        <dbReference type="Proteomes" id="UP000002358"/>
    </source>
</evidence>
<evidence type="ECO:0000256" key="3">
    <source>
        <dbReference type="ARBA" id="ARBA00022729"/>
    </source>
</evidence>
<dbReference type="SUPFAM" id="SSF48726">
    <property type="entry name" value="Immunoglobulin"/>
    <property type="match status" value="3"/>
</dbReference>
<keyword evidence="2" id="KW-1003">Cell membrane</keyword>
<dbReference type="FunCoup" id="A0A7M7G256">
    <property type="interactions" value="95"/>
</dbReference>
<dbReference type="InParanoid" id="A0A7M7G256"/>
<feature type="chain" id="PRO_5036401290" description="Ig-like domain-containing protein" evidence="10">
    <location>
        <begin position="23"/>
        <end position="457"/>
    </location>
</feature>
<keyword evidence="5" id="KW-0472">Membrane</keyword>
<proteinExistence type="predicted"/>
<reference evidence="12" key="1">
    <citation type="submission" date="2021-01" db="UniProtKB">
        <authorList>
            <consortium name="EnsemblMetazoa"/>
        </authorList>
    </citation>
    <scope>IDENTIFICATION</scope>
</reference>
<dbReference type="GO" id="GO:0043005">
    <property type="term" value="C:neuron projection"/>
    <property type="evidence" value="ECO:0007669"/>
    <property type="project" value="TreeGrafter"/>
</dbReference>
<protein>
    <recommendedName>
        <fullName evidence="11">Ig-like domain-containing protein</fullName>
    </recommendedName>
</protein>
<evidence type="ECO:0000256" key="7">
    <source>
        <dbReference type="ARBA" id="ARBA00023180"/>
    </source>
</evidence>
<evidence type="ECO:0000256" key="6">
    <source>
        <dbReference type="ARBA" id="ARBA00023157"/>
    </source>
</evidence>
<evidence type="ECO:0000256" key="8">
    <source>
        <dbReference type="ARBA" id="ARBA00023319"/>
    </source>
</evidence>
<dbReference type="InterPro" id="IPR003599">
    <property type="entry name" value="Ig_sub"/>
</dbReference>
<dbReference type="SMART" id="SM00408">
    <property type="entry name" value="IGc2"/>
    <property type="match status" value="3"/>
</dbReference>
<evidence type="ECO:0000256" key="9">
    <source>
        <dbReference type="SAM" id="MobiDB-lite"/>
    </source>
</evidence>
<keyword evidence="13" id="KW-1185">Reference proteome</keyword>
<dbReference type="Pfam" id="PF13927">
    <property type="entry name" value="Ig_3"/>
    <property type="match status" value="1"/>
</dbReference>
<keyword evidence="4" id="KW-0677">Repeat</keyword>
<dbReference type="AlphaFoldDB" id="A0A7M7G256"/>
<keyword evidence="8" id="KW-0393">Immunoglobulin domain</keyword>
<keyword evidence="6" id="KW-1015">Disulfide bond</keyword>
<dbReference type="OrthoDB" id="10012075at2759"/>
<evidence type="ECO:0000256" key="1">
    <source>
        <dbReference type="ARBA" id="ARBA00004236"/>
    </source>
</evidence>
<evidence type="ECO:0000256" key="4">
    <source>
        <dbReference type="ARBA" id="ARBA00022737"/>
    </source>
</evidence>
<evidence type="ECO:0000256" key="5">
    <source>
        <dbReference type="ARBA" id="ARBA00023136"/>
    </source>
</evidence>
<dbReference type="InterPro" id="IPR003598">
    <property type="entry name" value="Ig_sub2"/>
</dbReference>
<dbReference type="InterPro" id="IPR036179">
    <property type="entry name" value="Ig-like_dom_sf"/>
</dbReference>
<dbReference type="CDD" id="cd00096">
    <property type="entry name" value="Ig"/>
    <property type="match status" value="1"/>
</dbReference>
<feature type="compositionally biased region" description="Polar residues" evidence="9">
    <location>
        <begin position="331"/>
        <end position="340"/>
    </location>
</feature>
<name>A0A7M7G256_NASVI</name>
<dbReference type="RefSeq" id="XP_001599961.2">
    <property type="nucleotide sequence ID" value="XM_001599911.6"/>
</dbReference>
<evidence type="ECO:0000313" key="12">
    <source>
        <dbReference type="EnsemblMetazoa" id="XP_001599961"/>
    </source>
</evidence>
<dbReference type="RefSeq" id="XP_016843484.1">
    <property type="nucleotide sequence ID" value="XM_016987995.3"/>
</dbReference>
<keyword evidence="3 10" id="KW-0732">Signal</keyword>
<dbReference type="EnsemblMetazoa" id="XM_016987995">
    <property type="protein sequence ID" value="XP_016843484"/>
    <property type="gene ID" value="LOC100115153"/>
</dbReference>
<feature type="compositionally biased region" description="Low complexity" evidence="9">
    <location>
        <begin position="389"/>
        <end position="405"/>
    </location>
</feature>
<dbReference type="GeneID" id="100115153"/>
<dbReference type="InterPro" id="IPR007110">
    <property type="entry name" value="Ig-like_dom"/>
</dbReference>
<feature type="compositionally biased region" description="Basic and acidic residues" evidence="9">
    <location>
        <begin position="357"/>
        <end position="369"/>
    </location>
</feature>
<dbReference type="PROSITE" id="PS50835">
    <property type="entry name" value="IG_LIKE"/>
    <property type="match status" value="3"/>
</dbReference>
<feature type="compositionally biased region" description="Basic residues" evidence="9">
    <location>
        <begin position="346"/>
        <end position="356"/>
    </location>
</feature>
<accession>A0A7M7G256</accession>
<dbReference type="InterPro" id="IPR051170">
    <property type="entry name" value="Neural/epithelial_adhesion"/>
</dbReference>
<keyword evidence="7" id="KW-0325">Glycoprotein</keyword>
<feature type="domain" description="Ig-like" evidence="11">
    <location>
        <begin position="132"/>
        <end position="219"/>
    </location>
</feature>
<dbReference type="CTD" id="26067049"/>
<dbReference type="InterPro" id="IPR013098">
    <property type="entry name" value="Ig_I-set"/>
</dbReference>
<feature type="domain" description="Ig-like" evidence="11">
    <location>
        <begin position="230"/>
        <end position="324"/>
    </location>
</feature>
<evidence type="ECO:0000259" key="11">
    <source>
        <dbReference type="PROSITE" id="PS50835"/>
    </source>
</evidence>
<dbReference type="FunFam" id="2.60.40.10:FF:000328">
    <property type="entry name" value="CLUMA_CG000981, isoform A"/>
    <property type="match status" value="1"/>
</dbReference>
<dbReference type="PANTHER" id="PTHR12231">
    <property type="entry name" value="CTX-RELATED TYPE I TRANSMEMBRANE PROTEIN"/>
    <property type="match status" value="1"/>
</dbReference>
<comment type="subcellular location">
    <subcellularLocation>
        <location evidence="1">Cell membrane</location>
    </subcellularLocation>
</comment>
<dbReference type="Proteomes" id="UP000002358">
    <property type="component" value="Chromosome 4"/>
</dbReference>
<dbReference type="GO" id="GO:0005886">
    <property type="term" value="C:plasma membrane"/>
    <property type="evidence" value="ECO:0007669"/>
    <property type="project" value="UniProtKB-SubCell"/>
</dbReference>